<evidence type="ECO:0000313" key="3">
    <source>
        <dbReference type="Proteomes" id="UP000490060"/>
    </source>
</evidence>
<evidence type="ECO:0000313" key="2">
    <source>
        <dbReference type="EMBL" id="SOU89893.1"/>
    </source>
</evidence>
<proteinExistence type="predicted"/>
<dbReference type="InterPro" id="IPR004919">
    <property type="entry name" value="GmrSD_N"/>
</dbReference>
<dbReference type="EMBL" id="OENE01000052">
    <property type="protein sequence ID" value="SOU89893.1"/>
    <property type="molecule type" value="Genomic_DNA"/>
</dbReference>
<dbReference type="Pfam" id="PF03235">
    <property type="entry name" value="GmrSD_N"/>
    <property type="match status" value="1"/>
</dbReference>
<evidence type="ECO:0000259" key="1">
    <source>
        <dbReference type="Pfam" id="PF03235"/>
    </source>
</evidence>
<dbReference type="PANTHER" id="PTHR37292:SF2">
    <property type="entry name" value="DUF262 DOMAIN-CONTAINING PROTEIN"/>
    <property type="match status" value="1"/>
</dbReference>
<protein>
    <recommendedName>
        <fullName evidence="1">GmrSD restriction endonucleases N-terminal domain-containing protein</fullName>
    </recommendedName>
</protein>
<sequence length="545" mass="63462">MEQRIEIINNWNLQKIFNQLENGNMKIPRFQRGYVWERSKIVKLLNSIQSQYPIGSFFIWEAGKEYKNFCREIKDLNLPENPESNYFSFILDGQQRITSLYVALKGKTIGNTDFSSICYNLEKKIFHIPRLKNENHNIPAWKLFDTLEYGKVLTKYVLYDNENDTYFHQTWSNCYRTFSDYPISIIKTLKMELDEVVTIFERINQGGKRLSLFDLVHASAWSPDFDLRDKIKTFNSEINVKAFGGVENEVFIQSLSLNAFGDCKNKNQLNLTAEICDEFWDKTAESIRLTLDFVKIFGVRFISYLPYNAFLPILQHYFYKSIKKSVSANHFQFIENWFWTATFSARFSSSSLTKMKDDADWIHKLVKEELQENVFGVSLTLKELAKVNMQTKSVIKNGVICLMALQNPKDFDNSIPVMLDKSNIAKSNGKENHHFFPYSLRDKFGTTAKGINSLLNFALISGRLNREIYNKLPSEYIADYTSKNSNIKSDLESHFISIQAIQAVKNNDFDTFISERAKSIMPKILKKIEVGEFSKSEKELIEENI</sequence>
<feature type="domain" description="GmrSD restriction endonucleases N-terminal" evidence="1">
    <location>
        <begin position="13"/>
        <end position="218"/>
    </location>
</feature>
<gene>
    <name evidence="2" type="ORF">TNO010_60002</name>
</gene>
<dbReference type="Proteomes" id="UP000490060">
    <property type="component" value="Unassembled WGS sequence"/>
</dbReference>
<organism evidence="2 3">
    <name type="scientific">Tenacibaculum finnmarkense genomovar ulcerans</name>
    <dbReference type="NCBI Taxonomy" id="2781388"/>
    <lineage>
        <taxon>Bacteria</taxon>
        <taxon>Pseudomonadati</taxon>
        <taxon>Bacteroidota</taxon>
        <taxon>Flavobacteriia</taxon>
        <taxon>Flavobacteriales</taxon>
        <taxon>Flavobacteriaceae</taxon>
        <taxon>Tenacibaculum</taxon>
        <taxon>Tenacibaculum finnmarkense</taxon>
    </lineage>
</organism>
<accession>A0A2I2MBH3</accession>
<reference evidence="2 3" key="1">
    <citation type="submission" date="2017-11" db="EMBL/GenBank/DDBJ databases">
        <authorList>
            <person name="Duchaud E."/>
        </authorList>
    </citation>
    <scope>NUCLEOTIDE SEQUENCE [LARGE SCALE GENOMIC DNA]</scope>
    <source>
        <strain evidence="2 3">TNO010</strain>
    </source>
</reference>
<dbReference type="PANTHER" id="PTHR37292">
    <property type="entry name" value="VNG6097C"/>
    <property type="match status" value="1"/>
</dbReference>
<name>A0A2I2MBH3_9FLAO</name>
<dbReference type="RefSeq" id="WP_172505953.1">
    <property type="nucleotide sequence ID" value="NZ_OENE01000052.1"/>
</dbReference>
<dbReference type="AlphaFoldDB" id="A0A2I2MBH3"/>